<dbReference type="AlphaFoldDB" id="A0A814D446"/>
<reference evidence="4" key="1">
    <citation type="submission" date="2021-02" db="EMBL/GenBank/DDBJ databases">
        <authorList>
            <person name="Nowell W R."/>
        </authorList>
    </citation>
    <scope>NUCLEOTIDE SEQUENCE</scope>
</reference>
<feature type="region of interest" description="Disordered" evidence="2">
    <location>
        <begin position="41"/>
        <end position="68"/>
    </location>
</feature>
<accession>A0A814D446</accession>
<dbReference type="InterPro" id="IPR011992">
    <property type="entry name" value="EF-hand-dom_pair"/>
</dbReference>
<sequence length="230" mass="24330">MNLQNFGPRELQNGTLDRMLEQVGIDDVSSFVNKFRNTVEKDVDQKQQQDEDMTVRNAGPGQKSGPDWMSMGTSLFKQFAGGKGQQQQSSGSSGGAADYLESAQKAYNMFSGKGGSSGSSSGGGLLDSIGDTYKNVQQMHQLYKSFDKNGDGKVTAEDLQMILTQIGLGSVSPYLAKGLFKAVDTNHNGELDFTDLMALTSILQKLSGQFGGGGRGAAAAGGGDEDLAEE</sequence>
<evidence type="ECO:0000313" key="4">
    <source>
        <dbReference type="EMBL" id="CAF0952004.1"/>
    </source>
</evidence>
<dbReference type="EMBL" id="CAJOBC010002326">
    <property type="protein sequence ID" value="CAF3727630.1"/>
    <property type="molecule type" value="Genomic_DNA"/>
</dbReference>
<dbReference type="PROSITE" id="PS00018">
    <property type="entry name" value="EF_HAND_1"/>
    <property type="match status" value="2"/>
</dbReference>
<dbReference type="PROSITE" id="PS50222">
    <property type="entry name" value="EF_HAND_2"/>
    <property type="match status" value="2"/>
</dbReference>
<name>A0A814D446_9BILA</name>
<evidence type="ECO:0000313" key="8">
    <source>
        <dbReference type="Proteomes" id="UP000663829"/>
    </source>
</evidence>
<dbReference type="SMART" id="SM00054">
    <property type="entry name" value="EFh"/>
    <property type="match status" value="2"/>
</dbReference>
<feature type="region of interest" description="Disordered" evidence="2">
    <location>
        <begin position="210"/>
        <end position="230"/>
    </location>
</feature>
<evidence type="ECO:0000313" key="7">
    <source>
        <dbReference type="EMBL" id="CAF3995967.1"/>
    </source>
</evidence>
<dbReference type="SUPFAM" id="SSF47473">
    <property type="entry name" value="EF-hand"/>
    <property type="match status" value="1"/>
</dbReference>
<keyword evidence="8" id="KW-1185">Reference proteome</keyword>
<dbReference type="EMBL" id="CAJNOK010013459">
    <property type="protein sequence ID" value="CAF1184777.1"/>
    <property type="molecule type" value="Genomic_DNA"/>
</dbReference>
<feature type="compositionally biased region" description="Gly residues" evidence="2">
    <location>
        <begin position="210"/>
        <end position="222"/>
    </location>
</feature>
<keyword evidence="1" id="KW-0106">Calcium</keyword>
<dbReference type="CDD" id="cd00051">
    <property type="entry name" value="EFh"/>
    <property type="match status" value="1"/>
</dbReference>
<dbReference type="OrthoDB" id="167809at2759"/>
<feature type="domain" description="EF-hand" evidence="3">
    <location>
        <begin position="134"/>
        <end position="169"/>
    </location>
</feature>
<dbReference type="Proteomes" id="UP000663829">
    <property type="component" value="Unassembled WGS sequence"/>
</dbReference>
<evidence type="ECO:0000313" key="5">
    <source>
        <dbReference type="EMBL" id="CAF1184777.1"/>
    </source>
</evidence>
<dbReference type="Proteomes" id="UP000681722">
    <property type="component" value="Unassembled WGS sequence"/>
</dbReference>
<gene>
    <name evidence="4" type="ORF">GPM918_LOCUS11297</name>
    <name evidence="5" type="ORF">OVA965_LOCUS23241</name>
    <name evidence="6" type="ORF">SRO942_LOCUS11296</name>
    <name evidence="7" type="ORF">TMI583_LOCUS23959</name>
</gene>
<proteinExistence type="predicted"/>
<dbReference type="Proteomes" id="UP000682733">
    <property type="component" value="Unassembled WGS sequence"/>
</dbReference>
<dbReference type="InterPro" id="IPR002048">
    <property type="entry name" value="EF_hand_dom"/>
</dbReference>
<comment type="caution">
    <text evidence="4">The sequence shown here is derived from an EMBL/GenBank/DDBJ whole genome shotgun (WGS) entry which is preliminary data.</text>
</comment>
<evidence type="ECO:0000256" key="2">
    <source>
        <dbReference type="SAM" id="MobiDB-lite"/>
    </source>
</evidence>
<dbReference type="GO" id="GO:0005509">
    <property type="term" value="F:calcium ion binding"/>
    <property type="evidence" value="ECO:0007669"/>
    <property type="project" value="InterPro"/>
</dbReference>
<evidence type="ECO:0000259" key="3">
    <source>
        <dbReference type="PROSITE" id="PS50222"/>
    </source>
</evidence>
<feature type="domain" description="EF-hand" evidence="3">
    <location>
        <begin position="179"/>
        <end position="206"/>
    </location>
</feature>
<dbReference type="Proteomes" id="UP000677228">
    <property type="component" value="Unassembled WGS sequence"/>
</dbReference>
<dbReference type="InterPro" id="IPR018247">
    <property type="entry name" value="EF_Hand_1_Ca_BS"/>
</dbReference>
<dbReference type="Pfam" id="PF13499">
    <property type="entry name" value="EF-hand_7"/>
    <property type="match status" value="1"/>
</dbReference>
<dbReference type="Gene3D" id="1.10.238.10">
    <property type="entry name" value="EF-hand"/>
    <property type="match status" value="1"/>
</dbReference>
<organism evidence="4 8">
    <name type="scientific">Didymodactylos carnosus</name>
    <dbReference type="NCBI Taxonomy" id="1234261"/>
    <lineage>
        <taxon>Eukaryota</taxon>
        <taxon>Metazoa</taxon>
        <taxon>Spiralia</taxon>
        <taxon>Gnathifera</taxon>
        <taxon>Rotifera</taxon>
        <taxon>Eurotatoria</taxon>
        <taxon>Bdelloidea</taxon>
        <taxon>Philodinida</taxon>
        <taxon>Philodinidae</taxon>
        <taxon>Didymodactylos</taxon>
    </lineage>
</organism>
<dbReference type="EMBL" id="CAJNOQ010002327">
    <property type="protein sequence ID" value="CAF0952004.1"/>
    <property type="molecule type" value="Genomic_DNA"/>
</dbReference>
<dbReference type="EMBL" id="CAJOBA010034988">
    <property type="protein sequence ID" value="CAF3995967.1"/>
    <property type="molecule type" value="Genomic_DNA"/>
</dbReference>
<protein>
    <recommendedName>
        <fullName evidence="3">EF-hand domain-containing protein</fullName>
    </recommendedName>
</protein>
<evidence type="ECO:0000313" key="6">
    <source>
        <dbReference type="EMBL" id="CAF3727630.1"/>
    </source>
</evidence>
<evidence type="ECO:0000256" key="1">
    <source>
        <dbReference type="ARBA" id="ARBA00022837"/>
    </source>
</evidence>